<accession>A0AA41VXJ5</accession>
<organism evidence="4 5">
    <name type="scientific">Papaver nudicaule</name>
    <name type="common">Iceland poppy</name>
    <dbReference type="NCBI Taxonomy" id="74823"/>
    <lineage>
        <taxon>Eukaryota</taxon>
        <taxon>Viridiplantae</taxon>
        <taxon>Streptophyta</taxon>
        <taxon>Embryophyta</taxon>
        <taxon>Tracheophyta</taxon>
        <taxon>Spermatophyta</taxon>
        <taxon>Magnoliopsida</taxon>
        <taxon>Ranunculales</taxon>
        <taxon>Papaveraceae</taxon>
        <taxon>Papaveroideae</taxon>
        <taxon>Papaver</taxon>
    </lineage>
</organism>
<reference evidence="4" key="1">
    <citation type="submission" date="2022-03" db="EMBL/GenBank/DDBJ databases">
        <title>A functionally conserved STORR gene fusion in Papaver species that diverged 16.8 million years ago.</title>
        <authorList>
            <person name="Catania T."/>
        </authorList>
    </citation>
    <scope>NUCLEOTIDE SEQUENCE</scope>
    <source>
        <strain evidence="4">S-191538</strain>
    </source>
</reference>
<dbReference type="GO" id="GO:0005730">
    <property type="term" value="C:nucleolus"/>
    <property type="evidence" value="ECO:0007669"/>
    <property type="project" value="TreeGrafter"/>
</dbReference>
<dbReference type="InterPro" id="IPR012677">
    <property type="entry name" value="Nucleotide-bd_a/b_plait_sf"/>
</dbReference>
<dbReference type="Proteomes" id="UP001177140">
    <property type="component" value="Unassembled WGS sequence"/>
</dbReference>
<dbReference type="PANTHER" id="PTHR23236">
    <property type="entry name" value="EUKARYOTIC TRANSLATION INITIATION FACTOR 4B/4H"/>
    <property type="match status" value="1"/>
</dbReference>
<proteinExistence type="predicted"/>
<feature type="domain" description="RRM" evidence="3">
    <location>
        <begin position="157"/>
        <end position="240"/>
    </location>
</feature>
<dbReference type="InterPro" id="IPR000504">
    <property type="entry name" value="RRM_dom"/>
</dbReference>
<evidence type="ECO:0000313" key="4">
    <source>
        <dbReference type="EMBL" id="MCL7049090.1"/>
    </source>
</evidence>
<keyword evidence="5" id="KW-1185">Reference proteome</keyword>
<evidence type="ECO:0000256" key="1">
    <source>
        <dbReference type="ARBA" id="ARBA00022884"/>
    </source>
</evidence>
<dbReference type="SMART" id="SM00360">
    <property type="entry name" value="RRM"/>
    <property type="match status" value="3"/>
</dbReference>
<evidence type="ECO:0000256" key="2">
    <source>
        <dbReference type="PROSITE-ProRule" id="PRU00176"/>
    </source>
</evidence>
<dbReference type="Pfam" id="PF00076">
    <property type="entry name" value="RRM_1"/>
    <property type="match status" value="3"/>
</dbReference>
<dbReference type="PANTHER" id="PTHR23236:SF11">
    <property type="entry name" value="EUKARYOTIC TRANSLATION INITIATION FACTOR 4H"/>
    <property type="match status" value="1"/>
</dbReference>
<evidence type="ECO:0000259" key="3">
    <source>
        <dbReference type="PROSITE" id="PS50102"/>
    </source>
</evidence>
<name>A0AA41VXJ5_PAPNU</name>
<keyword evidence="1 2" id="KW-0694">RNA-binding</keyword>
<dbReference type="InterPro" id="IPR035979">
    <property type="entry name" value="RBD_domain_sf"/>
</dbReference>
<dbReference type="GO" id="GO:0003723">
    <property type="term" value="F:RNA binding"/>
    <property type="evidence" value="ECO:0007669"/>
    <property type="project" value="UniProtKB-UniRule"/>
</dbReference>
<dbReference type="AlphaFoldDB" id="A0AA41VXJ5"/>
<feature type="domain" description="RRM" evidence="3">
    <location>
        <begin position="6"/>
        <end position="75"/>
    </location>
</feature>
<protein>
    <recommendedName>
        <fullName evidence="3">RRM domain-containing protein</fullName>
    </recommendedName>
</protein>
<evidence type="ECO:0000313" key="5">
    <source>
        <dbReference type="Proteomes" id="UP001177140"/>
    </source>
</evidence>
<dbReference type="SUPFAM" id="SSF54928">
    <property type="entry name" value="RNA-binding domain, RBD"/>
    <property type="match status" value="3"/>
</dbReference>
<comment type="caution">
    <text evidence="4">The sequence shown here is derived from an EMBL/GenBank/DDBJ whole genome shotgun (WGS) entry which is preliminary data.</text>
</comment>
<feature type="domain" description="RRM" evidence="3">
    <location>
        <begin position="81"/>
        <end position="157"/>
    </location>
</feature>
<dbReference type="Gene3D" id="3.30.70.330">
    <property type="match status" value="3"/>
</dbReference>
<gene>
    <name evidence="4" type="ORF">MKW94_017792</name>
</gene>
<dbReference type="PROSITE" id="PS50102">
    <property type="entry name" value="RRM"/>
    <property type="match status" value="3"/>
</dbReference>
<sequence>MVVTSKSVLAKSLPVSMDKSELIEFFKQAGEVVDARYQNACKTKCRIEYATEEAANKALLELHGQRKIRVYPVGRATGRTKILIAKNLNPYIKKSQVIDFFKQAGVISDVRFSFDENGGFRGHCHVEFATEEGAKKAAELNGEYLLDRPVVLGYARETICVRGFDTDLGYDKIRSSLEELFSTYCGQILWMHIPTFPDGTCVPRGMAFIEFFDVRDYPKGLAMNGHRLGDSTLKVEDACPPEFHLRPTGPRKRICGKPVGPYVGSFYRHRYFRDRGYGGAGIGKQGSIYHFPPGKKIKFDHDSPV</sequence>
<dbReference type="EMBL" id="JAJJMA010311898">
    <property type="protein sequence ID" value="MCL7049090.1"/>
    <property type="molecule type" value="Genomic_DNA"/>
</dbReference>